<name>A0A344L2M2_9PSEU</name>
<dbReference type="AlphaFoldDB" id="A0A344L2M2"/>
<accession>A0A344L2M2</accession>
<dbReference type="EMBL" id="CP015163">
    <property type="protein sequence ID" value="AXB42296.1"/>
    <property type="molecule type" value="Genomic_DNA"/>
</dbReference>
<keyword evidence="2" id="KW-1185">Reference proteome</keyword>
<dbReference type="RefSeq" id="WP_236809446.1">
    <property type="nucleotide sequence ID" value="NZ_CP015163.1"/>
</dbReference>
<proteinExistence type="predicted"/>
<dbReference type="Proteomes" id="UP000250434">
    <property type="component" value="Chromosome"/>
</dbReference>
<dbReference type="KEGG" id="aab:A4R43_06940"/>
<protein>
    <submittedName>
        <fullName evidence="1">Uncharacterized protein</fullName>
    </submittedName>
</protein>
<reference evidence="1 2" key="1">
    <citation type="submission" date="2016-04" db="EMBL/GenBank/DDBJ databases">
        <title>Complete genome sequence and analysis of deep-sea sediment isolate, Amycolatopsis sp. WP1.</title>
        <authorList>
            <person name="Wang H."/>
            <person name="Chen S."/>
            <person name="Wu Q."/>
        </authorList>
    </citation>
    <scope>NUCLEOTIDE SEQUENCE [LARGE SCALE GENOMIC DNA]</scope>
    <source>
        <strain evidence="1 2">WP1</strain>
    </source>
</reference>
<organism evidence="1 2">
    <name type="scientific">Amycolatopsis albispora</name>
    <dbReference type="NCBI Taxonomy" id="1804986"/>
    <lineage>
        <taxon>Bacteria</taxon>
        <taxon>Bacillati</taxon>
        <taxon>Actinomycetota</taxon>
        <taxon>Actinomycetes</taxon>
        <taxon>Pseudonocardiales</taxon>
        <taxon>Pseudonocardiaceae</taxon>
        <taxon>Amycolatopsis</taxon>
    </lineage>
</organism>
<evidence type="ECO:0000313" key="2">
    <source>
        <dbReference type="Proteomes" id="UP000250434"/>
    </source>
</evidence>
<sequence length="128" mass="13491">MYPVRSTGLLLMLRTSMNSSSMPFGPRVDTSLTTTVDEASGWTSSGWPALAAPAITGRLSRAKAAAEPLSRRRIIIPFRKMGELMRTGGESVVRFFSAGAFDAAAVPPVAGRGQFPVSSCMSAVLPGQ</sequence>
<gene>
    <name evidence="1" type="ORF">A4R43_06940</name>
</gene>
<evidence type="ECO:0000313" key="1">
    <source>
        <dbReference type="EMBL" id="AXB42296.1"/>
    </source>
</evidence>